<dbReference type="Pfam" id="PF03065">
    <property type="entry name" value="Glyco_hydro_57"/>
    <property type="match status" value="1"/>
</dbReference>
<dbReference type="AlphaFoldDB" id="A0A537JMU0"/>
<accession>A0A537JMU0</accession>
<sequence>MHPVVLSLAIHNHQPVGNFDHIMARATDNAYAPLVGALERHPRIRLALHYSGPLLDWLKPHRPDLLQRIRALAARGQVEILTGGYYEPILAAIPDADKRGQIEKLTRTITAEFGSAPEGLWLAERVWEPHLPRVLSEAGVEYVLVDDRHFALAGLDTDALGGYYLTDEQGASLRVFPISQPLRYLIPFADVDKTLEYLDGRRGSVSALTMVDDGEK</sequence>
<evidence type="ECO:0000256" key="2">
    <source>
        <dbReference type="ARBA" id="ARBA00023277"/>
    </source>
</evidence>
<protein>
    <submittedName>
        <fullName evidence="4">4-alpha-glucanotransferase</fullName>
    </submittedName>
</protein>
<feature type="domain" description="Glycoside hydrolase family 57 N-terminal" evidence="3">
    <location>
        <begin position="25"/>
        <end position="216"/>
    </location>
</feature>
<dbReference type="SUPFAM" id="SSF88713">
    <property type="entry name" value="Glycoside hydrolase/deacetylase"/>
    <property type="match status" value="1"/>
</dbReference>
<evidence type="ECO:0000259" key="3">
    <source>
        <dbReference type="Pfam" id="PF03065"/>
    </source>
</evidence>
<dbReference type="Gene3D" id="3.20.110.20">
    <property type="match status" value="1"/>
</dbReference>
<dbReference type="InterPro" id="IPR011330">
    <property type="entry name" value="Glyco_hydro/deAcase_b/a-brl"/>
</dbReference>
<comment type="caution">
    <text evidence="4">The sequence shown here is derived from an EMBL/GenBank/DDBJ whole genome shotgun (WGS) entry which is preliminary data.</text>
</comment>
<reference evidence="4 5" key="1">
    <citation type="journal article" date="2019" name="Nat. Microbiol.">
        <title>Mediterranean grassland soil C-N compound turnover is dependent on rainfall and depth, and is mediated by genomically divergent microorganisms.</title>
        <authorList>
            <person name="Diamond S."/>
            <person name="Andeer P.F."/>
            <person name="Li Z."/>
            <person name="Crits-Christoph A."/>
            <person name="Burstein D."/>
            <person name="Anantharaman K."/>
            <person name="Lane K.R."/>
            <person name="Thomas B.C."/>
            <person name="Pan C."/>
            <person name="Northen T.R."/>
            <person name="Banfield J.F."/>
        </authorList>
    </citation>
    <scope>NUCLEOTIDE SEQUENCE [LARGE SCALE GENOMIC DNA]</scope>
    <source>
        <strain evidence="4">NP_7</strain>
    </source>
</reference>
<dbReference type="PANTHER" id="PTHR36306">
    <property type="entry name" value="ALPHA-AMYLASE-RELATED-RELATED"/>
    <property type="match status" value="1"/>
</dbReference>
<comment type="similarity">
    <text evidence="1">Belongs to the glycosyl hydrolase 57 family.</text>
</comment>
<dbReference type="GO" id="GO:0005975">
    <property type="term" value="P:carbohydrate metabolic process"/>
    <property type="evidence" value="ECO:0007669"/>
    <property type="project" value="InterPro"/>
</dbReference>
<organism evidence="4 5">
    <name type="scientific">Candidatus Segetimicrobium genomatis</name>
    <dbReference type="NCBI Taxonomy" id="2569760"/>
    <lineage>
        <taxon>Bacteria</taxon>
        <taxon>Bacillati</taxon>
        <taxon>Candidatus Sysuimicrobiota</taxon>
        <taxon>Candidatus Sysuimicrobiia</taxon>
        <taxon>Candidatus Sysuimicrobiales</taxon>
        <taxon>Candidatus Segetimicrobiaceae</taxon>
        <taxon>Candidatus Segetimicrobium</taxon>
    </lineage>
</organism>
<dbReference type="EMBL" id="VBAO01000014">
    <property type="protein sequence ID" value="TMI84839.1"/>
    <property type="molecule type" value="Genomic_DNA"/>
</dbReference>
<keyword evidence="4" id="KW-0808">Transferase</keyword>
<dbReference type="InterPro" id="IPR004300">
    <property type="entry name" value="Glyco_hydro_57_N"/>
</dbReference>
<gene>
    <name evidence="4" type="ORF">E6H04_00550</name>
</gene>
<dbReference type="Proteomes" id="UP000320048">
    <property type="component" value="Unassembled WGS sequence"/>
</dbReference>
<dbReference type="PANTHER" id="PTHR36306:SF1">
    <property type="entry name" value="ALPHA-AMYLASE-RELATED"/>
    <property type="match status" value="1"/>
</dbReference>
<feature type="non-terminal residue" evidence="4">
    <location>
        <position position="216"/>
    </location>
</feature>
<evidence type="ECO:0000313" key="4">
    <source>
        <dbReference type="EMBL" id="TMI84839.1"/>
    </source>
</evidence>
<evidence type="ECO:0000313" key="5">
    <source>
        <dbReference type="Proteomes" id="UP000320048"/>
    </source>
</evidence>
<dbReference type="InterPro" id="IPR052046">
    <property type="entry name" value="GH57_Enzymes"/>
</dbReference>
<keyword evidence="2" id="KW-0119">Carbohydrate metabolism</keyword>
<evidence type="ECO:0000256" key="1">
    <source>
        <dbReference type="ARBA" id="ARBA00006821"/>
    </source>
</evidence>
<name>A0A537JMU0_9BACT</name>
<dbReference type="GO" id="GO:0016740">
    <property type="term" value="F:transferase activity"/>
    <property type="evidence" value="ECO:0007669"/>
    <property type="project" value="UniProtKB-KW"/>
</dbReference>
<proteinExistence type="inferred from homology"/>